<reference evidence="2" key="1">
    <citation type="journal article" date="2014" name="Science">
        <title>Ancient hybridizations among the ancestral genomes of bread wheat.</title>
        <authorList>
            <consortium name="International Wheat Genome Sequencing Consortium,"/>
            <person name="Marcussen T."/>
            <person name="Sandve S.R."/>
            <person name="Heier L."/>
            <person name="Spannagl M."/>
            <person name="Pfeifer M."/>
            <person name="Jakobsen K.S."/>
            <person name="Wulff B.B."/>
            <person name="Steuernagel B."/>
            <person name="Mayer K.F."/>
            <person name="Olsen O.A."/>
        </authorList>
    </citation>
    <scope>NUCLEOTIDE SEQUENCE [LARGE SCALE GENOMIC DNA]</scope>
    <source>
        <strain evidence="2">cv. AL8/78</strain>
    </source>
</reference>
<reference evidence="2" key="2">
    <citation type="journal article" date="2017" name="Nat. Plants">
        <title>The Aegilops tauschii genome reveals multiple impacts of transposons.</title>
        <authorList>
            <person name="Zhao G."/>
            <person name="Zou C."/>
            <person name="Li K."/>
            <person name="Wang K."/>
            <person name="Li T."/>
            <person name="Gao L."/>
            <person name="Zhang X."/>
            <person name="Wang H."/>
            <person name="Yang Z."/>
            <person name="Liu X."/>
            <person name="Jiang W."/>
            <person name="Mao L."/>
            <person name="Kong X."/>
            <person name="Jiao Y."/>
            <person name="Jia J."/>
        </authorList>
    </citation>
    <scope>NUCLEOTIDE SEQUENCE [LARGE SCALE GENOMIC DNA]</scope>
    <source>
        <strain evidence="2">cv. AL8/78</strain>
    </source>
</reference>
<accession>A0A453R864</accession>
<keyword evidence="2" id="KW-1185">Reference proteome</keyword>
<dbReference type="PANTHER" id="PTHR45125:SF3">
    <property type="entry name" value="NO-APICAL-MERISTEM-ASSOCIATED CARBOXY-TERMINAL DOMAIN PROTEIN"/>
    <property type="match status" value="1"/>
</dbReference>
<evidence type="ECO:0000313" key="1">
    <source>
        <dbReference type="EnsemblPlants" id="AET7Gv20497000.1"/>
    </source>
</evidence>
<reference evidence="1" key="3">
    <citation type="journal article" date="2017" name="Nature">
        <title>Genome sequence of the progenitor of the wheat D genome Aegilops tauschii.</title>
        <authorList>
            <person name="Luo M.C."/>
            <person name="Gu Y.Q."/>
            <person name="Puiu D."/>
            <person name="Wang H."/>
            <person name="Twardziok S.O."/>
            <person name="Deal K.R."/>
            <person name="Huo N."/>
            <person name="Zhu T."/>
            <person name="Wang L."/>
            <person name="Wang Y."/>
            <person name="McGuire P.E."/>
            <person name="Liu S."/>
            <person name="Long H."/>
            <person name="Ramasamy R.K."/>
            <person name="Rodriguez J.C."/>
            <person name="Van S.L."/>
            <person name="Yuan L."/>
            <person name="Wang Z."/>
            <person name="Xia Z."/>
            <person name="Xiao L."/>
            <person name="Anderson O.D."/>
            <person name="Ouyang S."/>
            <person name="Liang Y."/>
            <person name="Zimin A.V."/>
            <person name="Pertea G."/>
            <person name="Qi P."/>
            <person name="Bennetzen J.L."/>
            <person name="Dai X."/>
            <person name="Dawson M.W."/>
            <person name="Muller H.G."/>
            <person name="Kugler K."/>
            <person name="Rivarola-Duarte L."/>
            <person name="Spannagl M."/>
            <person name="Mayer K.F.X."/>
            <person name="Lu F.H."/>
            <person name="Bevan M.W."/>
            <person name="Leroy P."/>
            <person name="Li P."/>
            <person name="You F.M."/>
            <person name="Sun Q."/>
            <person name="Liu Z."/>
            <person name="Lyons E."/>
            <person name="Wicker T."/>
            <person name="Salzberg S.L."/>
            <person name="Devos K.M."/>
            <person name="Dvorak J."/>
        </authorList>
    </citation>
    <scope>NUCLEOTIDE SEQUENCE [LARGE SCALE GENOMIC DNA]</scope>
    <source>
        <strain evidence="1">cv. AL8/78</strain>
    </source>
</reference>
<dbReference type="PANTHER" id="PTHR45125">
    <property type="entry name" value="F21J9.4-RELATED"/>
    <property type="match status" value="1"/>
</dbReference>
<proteinExistence type="predicted"/>
<sequence>GFVEGRITNYTNAEVVLICIACKRISLDASTGTDQAATTYWDCIKEFFDERNTSGHFRPRDSIRQRWGT</sequence>
<dbReference type="EnsemblPlants" id="AET7Gv20497000.1">
    <property type="protein sequence ID" value="AET7Gv20497000.1"/>
    <property type="gene ID" value="AET7Gv20497000"/>
</dbReference>
<protein>
    <submittedName>
        <fullName evidence="1">Uncharacterized protein</fullName>
    </submittedName>
</protein>
<dbReference type="Proteomes" id="UP000015105">
    <property type="component" value="Chromosome 7D"/>
</dbReference>
<dbReference type="AlphaFoldDB" id="A0A453R864"/>
<dbReference type="Gramene" id="AET7Gv20497000.1">
    <property type="protein sequence ID" value="AET7Gv20497000.1"/>
    <property type="gene ID" value="AET7Gv20497000"/>
</dbReference>
<organism evidence="1 2">
    <name type="scientific">Aegilops tauschii subsp. strangulata</name>
    <name type="common">Goatgrass</name>
    <dbReference type="NCBI Taxonomy" id="200361"/>
    <lineage>
        <taxon>Eukaryota</taxon>
        <taxon>Viridiplantae</taxon>
        <taxon>Streptophyta</taxon>
        <taxon>Embryophyta</taxon>
        <taxon>Tracheophyta</taxon>
        <taxon>Spermatophyta</taxon>
        <taxon>Magnoliopsida</taxon>
        <taxon>Liliopsida</taxon>
        <taxon>Poales</taxon>
        <taxon>Poaceae</taxon>
        <taxon>BOP clade</taxon>
        <taxon>Pooideae</taxon>
        <taxon>Triticodae</taxon>
        <taxon>Triticeae</taxon>
        <taxon>Triticinae</taxon>
        <taxon>Aegilops</taxon>
    </lineage>
</organism>
<evidence type="ECO:0000313" key="2">
    <source>
        <dbReference type="Proteomes" id="UP000015105"/>
    </source>
</evidence>
<dbReference type="STRING" id="200361.A0A453R864"/>
<name>A0A453R864_AEGTS</name>
<reference evidence="1" key="4">
    <citation type="submission" date="2019-03" db="UniProtKB">
        <authorList>
            <consortium name="EnsemblPlants"/>
        </authorList>
    </citation>
    <scope>IDENTIFICATION</scope>
</reference>
<reference evidence="1" key="5">
    <citation type="journal article" date="2021" name="G3 (Bethesda)">
        <title>Aegilops tauschii genome assembly Aet v5.0 features greater sequence contiguity and improved annotation.</title>
        <authorList>
            <person name="Wang L."/>
            <person name="Zhu T."/>
            <person name="Rodriguez J.C."/>
            <person name="Deal K.R."/>
            <person name="Dubcovsky J."/>
            <person name="McGuire P.E."/>
            <person name="Lux T."/>
            <person name="Spannagl M."/>
            <person name="Mayer K.F.X."/>
            <person name="Baldrich P."/>
            <person name="Meyers B.C."/>
            <person name="Huo N."/>
            <person name="Gu Y.Q."/>
            <person name="Zhou H."/>
            <person name="Devos K.M."/>
            <person name="Bennetzen J.L."/>
            <person name="Unver T."/>
            <person name="Budak H."/>
            <person name="Gulick P.J."/>
            <person name="Galiba G."/>
            <person name="Kalapos B."/>
            <person name="Nelson D.R."/>
            <person name="Li P."/>
            <person name="You F.M."/>
            <person name="Luo M.C."/>
            <person name="Dvorak J."/>
        </authorList>
    </citation>
    <scope>NUCLEOTIDE SEQUENCE [LARGE SCALE GENOMIC DNA]</scope>
    <source>
        <strain evidence="1">cv. AL8/78</strain>
    </source>
</reference>